<dbReference type="AlphaFoldDB" id="A0A5Q4Z9W3"/>
<evidence type="ECO:0000313" key="1">
    <source>
        <dbReference type="EMBL" id="VVD26663.1"/>
    </source>
</evidence>
<reference evidence="1 2" key="1">
    <citation type="submission" date="2019-08" db="EMBL/GenBank/DDBJ databases">
        <authorList>
            <person name="Herpell B J."/>
        </authorList>
    </citation>
    <scope>NUCLEOTIDE SEQUENCE [LARGE SCALE GENOMIC DNA]</scope>
    <source>
        <strain evidence="2">Msb3</strain>
    </source>
</reference>
<dbReference type="Proteomes" id="UP000325811">
    <property type="component" value="Chromosome I"/>
</dbReference>
<accession>A0A5Q4Z9W3</accession>
<proteinExistence type="predicted"/>
<keyword evidence="2" id="KW-1185">Reference proteome</keyword>
<dbReference type="KEGG" id="pdio:PDMSB3_0201"/>
<evidence type="ECO:0000313" key="2">
    <source>
        <dbReference type="Proteomes" id="UP000325811"/>
    </source>
</evidence>
<sequence length="58" mass="6821">MRNYATNGRSDMLWPFVYKLSWHEMLTANGTFNFHILRDNLVIIDADCVFQQNLKSAI</sequence>
<gene>
    <name evidence="1" type="ORF">PDMSB3_0201</name>
</gene>
<protein>
    <submittedName>
        <fullName evidence="1">Uncharacterized protein</fullName>
    </submittedName>
</protein>
<organism evidence="1 2">
    <name type="scientific">Paraburkholderia dioscoreae</name>
    <dbReference type="NCBI Taxonomy" id="2604047"/>
    <lineage>
        <taxon>Bacteria</taxon>
        <taxon>Pseudomonadati</taxon>
        <taxon>Pseudomonadota</taxon>
        <taxon>Betaproteobacteria</taxon>
        <taxon>Burkholderiales</taxon>
        <taxon>Burkholderiaceae</taxon>
        <taxon>Paraburkholderia</taxon>
    </lineage>
</organism>
<dbReference type="EMBL" id="LR699553">
    <property type="protein sequence ID" value="VVD26663.1"/>
    <property type="molecule type" value="Genomic_DNA"/>
</dbReference>
<name>A0A5Q4Z9W3_9BURK</name>